<dbReference type="Gene3D" id="3.90.228.20">
    <property type="match status" value="1"/>
</dbReference>
<dbReference type="GO" id="GO:0006107">
    <property type="term" value="P:oxaloacetate metabolic process"/>
    <property type="evidence" value="ECO:0007669"/>
    <property type="project" value="TreeGrafter"/>
</dbReference>
<dbReference type="EC" id="4.1.1.32" evidence="2"/>
<dbReference type="SUPFAM" id="SSF53795">
    <property type="entry name" value="PEP carboxykinase-like"/>
    <property type="match status" value="1"/>
</dbReference>
<keyword evidence="2" id="KW-0808">Transferase</keyword>
<keyword evidence="2" id="KW-0670">Pyruvate</keyword>
<evidence type="ECO:0000259" key="1">
    <source>
        <dbReference type="Pfam" id="PF00821"/>
    </source>
</evidence>
<dbReference type="GO" id="GO:0004613">
    <property type="term" value="F:phosphoenolpyruvate carboxykinase (GTP) activity"/>
    <property type="evidence" value="ECO:0007669"/>
    <property type="project" value="UniProtKB-EC"/>
</dbReference>
<name>A0A645FTD1_9ZZZZ</name>
<dbReference type="InterPro" id="IPR013035">
    <property type="entry name" value="PEP_carboxykinase_C"/>
</dbReference>
<dbReference type="GO" id="GO:0042594">
    <property type="term" value="P:response to starvation"/>
    <property type="evidence" value="ECO:0007669"/>
    <property type="project" value="TreeGrafter"/>
</dbReference>
<comment type="caution">
    <text evidence="2">The sequence shown here is derived from an EMBL/GenBank/DDBJ whole genome shotgun (WGS) entry which is preliminary data.</text>
</comment>
<dbReference type="GO" id="GO:0071333">
    <property type="term" value="P:cellular response to glucose stimulus"/>
    <property type="evidence" value="ECO:0007669"/>
    <property type="project" value="TreeGrafter"/>
</dbReference>
<dbReference type="GO" id="GO:0030145">
    <property type="term" value="F:manganese ion binding"/>
    <property type="evidence" value="ECO:0007669"/>
    <property type="project" value="TreeGrafter"/>
</dbReference>
<dbReference type="PANTHER" id="PTHR11561">
    <property type="entry name" value="PHOSPHOENOLPYRUVATE CARBOXYKINASE"/>
    <property type="match status" value="1"/>
</dbReference>
<dbReference type="PANTHER" id="PTHR11561:SF0">
    <property type="entry name" value="PHOSPHOENOLPYRUVATE CARBOXYKINASE [GTP]-RELATED"/>
    <property type="match status" value="1"/>
</dbReference>
<dbReference type="Pfam" id="PF00821">
    <property type="entry name" value="PEPCK_GTP"/>
    <property type="match status" value="1"/>
</dbReference>
<evidence type="ECO:0000313" key="2">
    <source>
        <dbReference type="EMBL" id="MPN16912.1"/>
    </source>
</evidence>
<organism evidence="2">
    <name type="scientific">bioreactor metagenome</name>
    <dbReference type="NCBI Taxonomy" id="1076179"/>
    <lineage>
        <taxon>unclassified sequences</taxon>
        <taxon>metagenomes</taxon>
        <taxon>ecological metagenomes</taxon>
    </lineage>
</organism>
<dbReference type="GO" id="GO:0016301">
    <property type="term" value="F:kinase activity"/>
    <property type="evidence" value="ECO:0007669"/>
    <property type="project" value="UniProtKB-KW"/>
</dbReference>
<keyword evidence="2" id="KW-0456">Lyase</keyword>
<protein>
    <submittedName>
        <fullName evidence="2">Phosphoenolpyruvate carboxykinase [GTP]</fullName>
        <ecNumber evidence="2">4.1.1.32</ecNumber>
    </submittedName>
</protein>
<accession>A0A645FTD1</accession>
<reference evidence="2" key="1">
    <citation type="submission" date="2019-08" db="EMBL/GenBank/DDBJ databases">
        <authorList>
            <person name="Kucharzyk K."/>
            <person name="Murdoch R.W."/>
            <person name="Higgins S."/>
            <person name="Loffler F."/>
        </authorList>
    </citation>
    <scope>NUCLEOTIDE SEQUENCE</scope>
</reference>
<proteinExistence type="predicted"/>
<gene>
    <name evidence="2" type="primary">pckG_14</name>
    <name evidence="2" type="ORF">SDC9_164259</name>
</gene>
<sequence length="100" mass="11654">MWPGFGDNMRVLKWIVQRCKGTVAAKETVLGWMPKFEDIDWTGLEINKDEFEALTTIDADAWKSELAGHKEWFDKMGEKMPRELVLKRELFEMGIFKDAA</sequence>
<dbReference type="InterPro" id="IPR035077">
    <property type="entry name" value="PEP_carboxykinase_GTP_C"/>
</dbReference>
<dbReference type="EMBL" id="VSSQ01063923">
    <property type="protein sequence ID" value="MPN16912.1"/>
    <property type="molecule type" value="Genomic_DNA"/>
</dbReference>
<feature type="domain" description="Phosphoenolpyruvate carboxykinase C-terminal P-loop" evidence="1">
    <location>
        <begin position="1"/>
        <end position="88"/>
    </location>
</feature>
<dbReference type="GO" id="GO:0046327">
    <property type="term" value="P:glycerol biosynthetic process from pyruvate"/>
    <property type="evidence" value="ECO:0007669"/>
    <property type="project" value="TreeGrafter"/>
</dbReference>
<dbReference type="GO" id="GO:0019543">
    <property type="term" value="P:propionate catabolic process"/>
    <property type="evidence" value="ECO:0007669"/>
    <property type="project" value="TreeGrafter"/>
</dbReference>
<dbReference type="GO" id="GO:0006094">
    <property type="term" value="P:gluconeogenesis"/>
    <property type="evidence" value="ECO:0007669"/>
    <property type="project" value="InterPro"/>
</dbReference>
<dbReference type="InterPro" id="IPR008209">
    <property type="entry name" value="PEP_carboxykinase_GTP"/>
</dbReference>
<dbReference type="GO" id="GO:0005525">
    <property type="term" value="F:GTP binding"/>
    <property type="evidence" value="ECO:0007669"/>
    <property type="project" value="InterPro"/>
</dbReference>
<dbReference type="AlphaFoldDB" id="A0A645FTD1"/>
<dbReference type="GO" id="GO:0033993">
    <property type="term" value="P:response to lipid"/>
    <property type="evidence" value="ECO:0007669"/>
    <property type="project" value="TreeGrafter"/>
</dbReference>
<keyword evidence="2" id="KW-0418">Kinase</keyword>
<dbReference type="GO" id="GO:0005829">
    <property type="term" value="C:cytosol"/>
    <property type="evidence" value="ECO:0007669"/>
    <property type="project" value="TreeGrafter"/>
</dbReference>